<comment type="caution">
    <text evidence="2">The sequence shown here is derived from an EMBL/GenBank/DDBJ whole genome shotgun (WGS) entry which is preliminary data.</text>
</comment>
<evidence type="ECO:0000259" key="1">
    <source>
        <dbReference type="Pfam" id="PF13191"/>
    </source>
</evidence>
<dbReference type="EMBL" id="JBGEDP010000001">
    <property type="protein sequence ID" value="MEY8018497.1"/>
    <property type="molecule type" value="Genomic_DNA"/>
</dbReference>
<dbReference type="Pfam" id="PF13191">
    <property type="entry name" value="AAA_16"/>
    <property type="match status" value="1"/>
</dbReference>
<protein>
    <submittedName>
        <fullName evidence="2">AAA family ATPase</fullName>
    </submittedName>
</protein>
<name>A0ABV4C7P3_9MYCO</name>
<evidence type="ECO:0000313" key="3">
    <source>
        <dbReference type="Proteomes" id="UP001564760"/>
    </source>
</evidence>
<dbReference type="SUPFAM" id="SSF52540">
    <property type="entry name" value="P-loop containing nucleoside triphosphate hydrolases"/>
    <property type="match status" value="1"/>
</dbReference>
<dbReference type="InterPro" id="IPR027417">
    <property type="entry name" value="P-loop_NTPase"/>
</dbReference>
<accession>A0ABV4C7P3</accession>
<dbReference type="Gene3D" id="3.40.50.300">
    <property type="entry name" value="P-loop containing nucleotide triphosphate hydrolases"/>
    <property type="match status" value="1"/>
</dbReference>
<evidence type="ECO:0000313" key="2">
    <source>
        <dbReference type="EMBL" id="MEY8018497.1"/>
    </source>
</evidence>
<dbReference type="RefSeq" id="WP_369741107.1">
    <property type="nucleotide sequence ID" value="NZ_JBGEDP010000001.1"/>
</dbReference>
<keyword evidence="3" id="KW-1185">Reference proteome</keyword>
<organism evidence="2 3">
    <name type="scientific">Mycobacterium servetii</name>
    <dbReference type="NCBI Taxonomy" id="3237418"/>
    <lineage>
        <taxon>Bacteria</taxon>
        <taxon>Bacillati</taxon>
        <taxon>Actinomycetota</taxon>
        <taxon>Actinomycetes</taxon>
        <taxon>Mycobacteriales</taxon>
        <taxon>Mycobacteriaceae</taxon>
        <taxon>Mycobacterium</taxon>
    </lineage>
</organism>
<dbReference type="Proteomes" id="UP001564760">
    <property type="component" value="Unassembled WGS sequence"/>
</dbReference>
<reference evidence="2 3" key="1">
    <citation type="submission" date="2024-08" db="EMBL/GenBank/DDBJ databases">
        <title>Mycobacterium servetensis sp. nov., a novel rapid-growing mycobacterial species recovered from a human patient in Zaragoza, Spain.</title>
        <authorList>
            <person name="Tristancho-Baro A.I."/>
            <person name="Buenestado-Serrano S."/>
            <person name="Garcia De Viedma D."/>
            <person name="Milagro-Beamonte A."/>
            <person name="Burillo N."/>
            <person name="Sanz S."/>
            <person name="Lopez-Calleja A.I."/>
            <person name="Penas-Utrilla D."/>
            <person name="Guardingo M."/>
            <person name="Garcia M.J."/>
            <person name="Vinuelas-Bayon J."/>
        </authorList>
    </citation>
    <scope>NUCLEOTIDE SEQUENCE [LARGE SCALE GENOMIC DNA]</scope>
    <source>
        <strain evidence="3">HUMS_12744610</strain>
    </source>
</reference>
<dbReference type="InterPro" id="IPR041664">
    <property type="entry name" value="AAA_16"/>
</dbReference>
<sequence length="119" mass="12026">MGADDWPLVRREPEFAAVRAALTGRGPTAGVVVVGQAGVGKTTLARDVAGSLPNRVRWVAATASSRGIPLGSFTYLVGAGTTRDPTAFLAAARDALTADPGTVLGVDDAHLLDDPSATG</sequence>
<proteinExistence type="predicted"/>
<feature type="domain" description="Orc1-like AAA ATPase" evidence="1">
    <location>
        <begin position="7"/>
        <end position="80"/>
    </location>
</feature>
<gene>
    <name evidence="2" type="ORF">AB8998_27795</name>
</gene>